<keyword evidence="6" id="KW-1185">Reference proteome</keyword>
<dbReference type="PROSITE" id="PS51355">
    <property type="entry name" value="GLUTATHIONE_PEROXID_3"/>
    <property type="match status" value="1"/>
</dbReference>
<dbReference type="InterPro" id="IPR036249">
    <property type="entry name" value="Thioredoxin-like_sf"/>
</dbReference>
<dbReference type="Proteomes" id="UP000095751">
    <property type="component" value="Unassembled WGS sequence"/>
</dbReference>
<dbReference type="PANTHER" id="PTHR11592">
    <property type="entry name" value="GLUTATHIONE PEROXIDASE"/>
    <property type="match status" value="1"/>
</dbReference>
<dbReference type="SUPFAM" id="SSF52833">
    <property type="entry name" value="Thioredoxin-like"/>
    <property type="match status" value="1"/>
</dbReference>
<dbReference type="AlphaFoldDB" id="A0A1E7FHF0"/>
<dbReference type="InParanoid" id="A0A1E7FHF0"/>
<protein>
    <submittedName>
        <fullName evidence="5">Putative glutathione peroxidase</fullName>
    </submittedName>
</protein>
<evidence type="ECO:0000256" key="3">
    <source>
        <dbReference type="ARBA" id="ARBA00023002"/>
    </source>
</evidence>
<evidence type="ECO:0000313" key="5">
    <source>
        <dbReference type="EMBL" id="OEU17465.1"/>
    </source>
</evidence>
<feature type="signal peptide" evidence="4">
    <location>
        <begin position="1"/>
        <end position="18"/>
    </location>
</feature>
<dbReference type="InterPro" id="IPR000889">
    <property type="entry name" value="Glutathione_peroxidase"/>
</dbReference>
<keyword evidence="2 5" id="KW-0575">Peroxidase</keyword>
<evidence type="ECO:0000256" key="4">
    <source>
        <dbReference type="SAM" id="SignalP"/>
    </source>
</evidence>
<evidence type="ECO:0000256" key="1">
    <source>
        <dbReference type="ARBA" id="ARBA00006926"/>
    </source>
</evidence>
<dbReference type="PANTHER" id="PTHR11592:SF78">
    <property type="entry name" value="GLUTATHIONE PEROXIDASE"/>
    <property type="match status" value="1"/>
</dbReference>
<dbReference type="Gene3D" id="3.40.30.10">
    <property type="entry name" value="Glutaredoxin"/>
    <property type="match status" value="1"/>
</dbReference>
<evidence type="ECO:0000313" key="6">
    <source>
        <dbReference type="Proteomes" id="UP000095751"/>
    </source>
</evidence>
<dbReference type="KEGG" id="fcy:FRACYDRAFT_237885"/>
<dbReference type="Pfam" id="PF00255">
    <property type="entry name" value="GSHPx"/>
    <property type="match status" value="1"/>
</dbReference>
<gene>
    <name evidence="5" type="primary">GSHPx_2</name>
    <name evidence="5" type="ORF">FRACYDRAFT_237885</name>
</gene>
<accession>A0A1E7FHF0</accession>
<dbReference type="OrthoDB" id="446890at2759"/>
<keyword evidence="4" id="KW-0732">Signal</keyword>
<evidence type="ECO:0000256" key="2">
    <source>
        <dbReference type="ARBA" id="ARBA00022559"/>
    </source>
</evidence>
<feature type="chain" id="PRO_5009193093" evidence="4">
    <location>
        <begin position="19"/>
        <end position="181"/>
    </location>
</feature>
<reference evidence="5 6" key="1">
    <citation type="submission" date="2016-09" db="EMBL/GenBank/DDBJ databases">
        <title>Extensive genetic diversity and differential bi-allelic expression allows diatom success in the polar Southern Ocean.</title>
        <authorList>
            <consortium name="DOE Joint Genome Institute"/>
            <person name="Mock T."/>
            <person name="Otillar R.P."/>
            <person name="Strauss J."/>
            <person name="Dupont C."/>
            <person name="Frickenhaus S."/>
            <person name="Maumus F."/>
            <person name="Mcmullan M."/>
            <person name="Sanges R."/>
            <person name="Schmutz J."/>
            <person name="Toseland A."/>
            <person name="Valas R."/>
            <person name="Veluchamy A."/>
            <person name="Ward B.J."/>
            <person name="Allen A."/>
            <person name="Barry K."/>
            <person name="Falciatore A."/>
            <person name="Ferrante M."/>
            <person name="Fortunato A.E."/>
            <person name="Gloeckner G."/>
            <person name="Gruber A."/>
            <person name="Hipkin R."/>
            <person name="Janech M."/>
            <person name="Kroth P."/>
            <person name="Leese F."/>
            <person name="Lindquist E."/>
            <person name="Lyon B.R."/>
            <person name="Martin J."/>
            <person name="Mayer C."/>
            <person name="Parker M."/>
            <person name="Quesneville H."/>
            <person name="Raymond J."/>
            <person name="Uhlig C."/>
            <person name="Valentin K.U."/>
            <person name="Worden A.Z."/>
            <person name="Armbrust E.V."/>
            <person name="Bowler C."/>
            <person name="Green B."/>
            <person name="Moulton V."/>
            <person name="Van Oosterhout C."/>
            <person name="Grigoriev I."/>
        </authorList>
    </citation>
    <scope>NUCLEOTIDE SEQUENCE [LARGE SCALE GENOMIC DNA]</scope>
    <source>
        <strain evidence="5 6">CCMP1102</strain>
    </source>
</reference>
<comment type="similarity">
    <text evidence="1">Belongs to the glutathione peroxidase family.</text>
</comment>
<keyword evidence="3" id="KW-0560">Oxidoreductase</keyword>
<dbReference type="EMBL" id="KV784357">
    <property type="protein sequence ID" value="OEU17465.1"/>
    <property type="molecule type" value="Genomic_DNA"/>
</dbReference>
<name>A0A1E7FHF0_9STRA</name>
<sequence>MKHCLTATTLLAVSTARAFVLAPFKKATTSSLTTAFMSSSSSNDAFYSLTATAGDGSKVSMSDFKGLTQREYERFAALGEKYDDSQLQILAFPSQEFGGQEFGSDEEIAAFAAGQKFPGILLKLDSVVGDTAPGVWKHLRDATDSSDPGWNFDSKYLVSKTGEVSVPTTDVEDDVEKLIGE</sequence>
<dbReference type="GO" id="GO:0004601">
    <property type="term" value="F:peroxidase activity"/>
    <property type="evidence" value="ECO:0007669"/>
    <property type="project" value="UniProtKB-KW"/>
</dbReference>
<organism evidence="5 6">
    <name type="scientific">Fragilariopsis cylindrus CCMP1102</name>
    <dbReference type="NCBI Taxonomy" id="635003"/>
    <lineage>
        <taxon>Eukaryota</taxon>
        <taxon>Sar</taxon>
        <taxon>Stramenopiles</taxon>
        <taxon>Ochrophyta</taxon>
        <taxon>Bacillariophyta</taxon>
        <taxon>Bacillariophyceae</taxon>
        <taxon>Bacillariophycidae</taxon>
        <taxon>Bacillariales</taxon>
        <taxon>Bacillariaceae</taxon>
        <taxon>Fragilariopsis</taxon>
    </lineage>
</organism>
<dbReference type="GO" id="GO:0006979">
    <property type="term" value="P:response to oxidative stress"/>
    <property type="evidence" value="ECO:0007669"/>
    <property type="project" value="InterPro"/>
</dbReference>
<proteinExistence type="inferred from homology"/>